<gene>
    <name evidence="4" type="primary">LOC118768055</name>
</gene>
<organism evidence="3 4">
    <name type="scientific">Octopus sinensis</name>
    <name type="common">East Asian common octopus</name>
    <dbReference type="NCBI Taxonomy" id="2607531"/>
    <lineage>
        <taxon>Eukaryota</taxon>
        <taxon>Metazoa</taxon>
        <taxon>Spiralia</taxon>
        <taxon>Lophotrochozoa</taxon>
        <taxon>Mollusca</taxon>
        <taxon>Cephalopoda</taxon>
        <taxon>Coleoidea</taxon>
        <taxon>Octopodiformes</taxon>
        <taxon>Octopoda</taxon>
        <taxon>Incirrata</taxon>
        <taxon>Octopodidae</taxon>
        <taxon>Octopus</taxon>
    </lineage>
</organism>
<evidence type="ECO:0000313" key="4">
    <source>
        <dbReference type="RefSeq" id="XP_036369725.1"/>
    </source>
</evidence>
<dbReference type="GO" id="GO:0061343">
    <property type="term" value="P:cell adhesion involved in heart morphogenesis"/>
    <property type="evidence" value="ECO:0007669"/>
    <property type="project" value="TreeGrafter"/>
</dbReference>
<dbReference type="GO" id="GO:0007508">
    <property type="term" value="P:larval heart development"/>
    <property type="evidence" value="ECO:0007669"/>
    <property type="project" value="TreeGrafter"/>
</dbReference>
<dbReference type="Proteomes" id="UP000515154">
    <property type="component" value="Linkage group LG26"/>
</dbReference>
<name>A0A7E6FQ94_9MOLL</name>
<proteinExistence type="predicted"/>
<evidence type="ECO:0000256" key="1">
    <source>
        <dbReference type="SAM" id="MobiDB-lite"/>
    </source>
</evidence>
<feature type="compositionally biased region" description="Polar residues" evidence="1">
    <location>
        <begin position="15"/>
        <end position="30"/>
    </location>
</feature>
<dbReference type="Pfam" id="PF14529">
    <property type="entry name" value="Exo_endo_phos_2"/>
    <property type="match status" value="1"/>
</dbReference>
<dbReference type="Gene3D" id="3.60.10.10">
    <property type="entry name" value="Endonuclease/exonuclease/phosphatase"/>
    <property type="match status" value="1"/>
</dbReference>
<dbReference type="GO" id="GO:0003824">
    <property type="term" value="F:catalytic activity"/>
    <property type="evidence" value="ECO:0007669"/>
    <property type="project" value="InterPro"/>
</dbReference>
<dbReference type="RefSeq" id="XP_036369725.1">
    <property type="nucleotide sequence ID" value="XM_036513832.1"/>
</dbReference>
<dbReference type="InterPro" id="IPR036691">
    <property type="entry name" value="Endo/exonu/phosph_ase_sf"/>
</dbReference>
<dbReference type="AlphaFoldDB" id="A0A7E6FQ94"/>
<dbReference type="PANTHER" id="PTHR33395:SF22">
    <property type="entry name" value="REVERSE TRANSCRIPTASE DOMAIN-CONTAINING PROTEIN"/>
    <property type="match status" value="1"/>
</dbReference>
<dbReference type="KEGG" id="osn:118768055"/>
<dbReference type="GO" id="GO:0031012">
    <property type="term" value="C:extracellular matrix"/>
    <property type="evidence" value="ECO:0007669"/>
    <property type="project" value="TreeGrafter"/>
</dbReference>
<dbReference type="InterPro" id="IPR005135">
    <property type="entry name" value="Endo/exonuclease/phosphatase"/>
</dbReference>
<feature type="region of interest" description="Disordered" evidence="1">
    <location>
        <begin position="1"/>
        <end position="30"/>
    </location>
</feature>
<reference evidence="4" key="1">
    <citation type="submission" date="2025-08" db="UniProtKB">
        <authorList>
            <consortium name="RefSeq"/>
        </authorList>
    </citation>
    <scope>IDENTIFICATION</scope>
</reference>
<dbReference type="PANTHER" id="PTHR33395">
    <property type="entry name" value="TRANSCRIPTASE, PUTATIVE-RELATED-RELATED"/>
    <property type="match status" value="1"/>
</dbReference>
<evidence type="ECO:0000313" key="3">
    <source>
        <dbReference type="Proteomes" id="UP000515154"/>
    </source>
</evidence>
<keyword evidence="3" id="KW-1185">Reference proteome</keyword>
<feature type="domain" description="Endonuclease/exonuclease/phosphatase" evidence="2">
    <location>
        <begin position="142"/>
        <end position="261"/>
    </location>
</feature>
<protein>
    <submittedName>
        <fullName evidence="4">Uncharacterized protein LOC118768055</fullName>
    </submittedName>
</protein>
<accession>A0A7E6FQ94</accession>
<sequence>MDTEGTESTPYKPLSKTTTNDGSRMATTNTRDPCTDITPIFLLNIWGLLRTGDRDKFLYLEDLAACNQAICMVLTEMHLTSNIEDAKIKIPEDAVLRTNRKDRSHGGVAMYIRKDVTPLLLLSRSNSVCDTLIGHIKQIDVVVCSTYRPPNISKEEGKFEDSLRRIEDVLTNLDQHINILFLGDFNLPNVKWPEGHILSGMSLHKQSQAKSVLELSDMLFMEQVILQRTRGSNILDLCFTNNVSLIHNVKVTPTSLSDHNIKELTMCGPRRPADTHPIRRTQAISNLNFHRADWKSIRKEIQNQNWHDSLSIQDNDLKVSHFMSTIQDICTKYVPEGKANRIPRDRKILMRHRTKVSNQLNRELGDSKRAKLKLTLLEIENQIKLSHEKGRAEKEKRAVESIKTNPKAFYRFAKETATAQYKIGPTPIPA</sequence>
<evidence type="ECO:0000259" key="2">
    <source>
        <dbReference type="Pfam" id="PF14529"/>
    </source>
</evidence>
<dbReference type="SUPFAM" id="SSF56219">
    <property type="entry name" value="DNase I-like"/>
    <property type="match status" value="1"/>
</dbReference>